<feature type="chain" id="PRO_5025062501" description="Hydrophobin" evidence="1">
    <location>
        <begin position="19"/>
        <end position="121"/>
    </location>
</feature>
<gene>
    <name evidence="2" type="ORF">BDV25DRAFT_138936</name>
</gene>
<feature type="signal peptide" evidence="1">
    <location>
        <begin position="1"/>
        <end position="18"/>
    </location>
</feature>
<dbReference type="AlphaFoldDB" id="A0A5N6TYA7"/>
<dbReference type="EMBL" id="ML742073">
    <property type="protein sequence ID" value="KAE8151310.1"/>
    <property type="molecule type" value="Genomic_DNA"/>
</dbReference>
<accession>A0A5N6TYA7</accession>
<name>A0A5N6TYA7_ASPAV</name>
<evidence type="ECO:0000313" key="2">
    <source>
        <dbReference type="EMBL" id="KAE8151310.1"/>
    </source>
</evidence>
<organism evidence="2 3">
    <name type="scientific">Aspergillus avenaceus</name>
    <dbReference type="NCBI Taxonomy" id="36643"/>
    <lineage>
        <taxon>Eukaryota</taxon>
        <taxon>Fungi</taxon>
        <taxon>Dikarya</taxon>
        <taxon>Ascomycota</taxon>
        <taxon>Pezizomycotina</taxon>
        <taxon>Eurotiomycetes</taxon>
        <taxon>Eurotiomycetidae</taxon>
        <taxon>Eurotiales</taxon>
        <taxon>Aspergillaceae</taxon>
        <taxon>Aspergillus</taxon>
        <taxon>Aspergillus subgen. Circumdati</taxon>
    </lineage>
</organism>
<dbReference type="Proteomes" id="UP000325780">
    <property type="component" value="Unassembled WGS sequence"/>
</dbReference>
<keyword evidence="1" id="KW-0732">Signal</keyword>
<protein>
    <recommendedName>
        <fullName evidence="4">Hydrophobin</fullName>
    </recommendedName>
</protein>
<keyword evidence="3" id="KW-1185">Reference proteome</keyword>
<evidence type="ECO:0008006" key="4">
    <source>
        <dbReference type="Google" id="ProtNLM"/>
    </source>
</evidence>
<evidence type="ECO:0000313" key="3">
    <source>
        <dbReference type="Proteomes" id="UP000325780"/>
    </source>
</evidence>
<evidence type="ECO:0000256" key="1">
    <source>
        <dbReference type="SAM" id="SignalP"/>
    </source>
</evidence>
<proteinExistence type="predicted"/>
<dbReference type="OrthoDB" id="2415075at2759"/>
<reference evidence="2 3" key="1">
    <citation type="submission" date="2019-04" db="EMBL/GenBank/DDBJ databases">
        <title>Friends and foes A comparative genomics study of 23 Aspergillus species from section Flavi.</title>
        <authorList>
            <consortium name="DOE Joint Genome Institute"/>
            <person name="Kjaerbolling I."/>
            <person name="Vesth T."/>
            <person name="Frisvad J.C."/>
            <person name="Nybo J.L."/>
            <person name="Theobald S."/>
            <person name="Kildgaard S."/>
            <person name="Isbrandt T."/>
            <person name="Kuo A."/>
            <person name="Sato A."/>
            <person name="Lyhne E.K."/>
            <person name="Kogle M.E."/>
            <person name="Wiebenga A."/>
            <person name="Kun R.S."/>
            <person name="Lubbers R.J."/>
            <person name="Makela M.R."/>
            <person name="Barry K."/>
            <person name="Chovatia M."/>
            <person name="Clum A."/>
            <person name="Daum C."/>
            <person name="Haridas S."/>
            <person name="He G."/>
            <person name="LaButti K."/>
            <person name="Lipzen A."/>
            <person name="Mondo S."/>
            <person name="Riley R."/>
            <person name="Salamov A."/>
            <person name="Simmons B.A."/>
            <person name="Magnuson J.K."/>
            <person name="Henrissat B."/>
            <person name="Mortensen U.H."/>
            <person name="Larsen T.O."/>
            <person name="Devries R.P."/>
            <person name="Grigoriev I.V."/>
            <person name="Machida M."/>
            <person name="Baker S.E."/>
            <person name="Andersen M.R."/>
        </authorList>
    </citation>
    <scope>NUCLEOTIDE SEQUENCE [LARGE SCALE GENOMIC DNA]</scope>
    <source>
        <strain evidence="2 3">IBT 18842</strain>
    </source>
</reference>
<sequence>MQFFTHLIIPFTALTVAAVPWRGDRNKAVCFGFKETCDKPTGQCCPGLKCDLDNYECTSALREFVAGPLSHAIGLTANAALDIPAILKSLHVFPTKASTGFLTNGVSKARCSGIGLACYIR</sequence>